<dbReference type="Proteomes" id="UP001256400">
    <property type="component" value="Chromosome"/>
</dbReference>
<name>A0AB38YSV2_9GAMM</name>
<protein>
    <recommendedName>
        <fullName evidence="3">Lipoprotein</fullName>
    </recommendedName>
</protein>
<reference evidence="1" key="1">
    <citation type="submission" date="2023-09" db="EMBL/GenBank/DDBJ databases">
        <title>Acinetobacter soli.</title>
        <authorList>
            <person name="Kim B."/>
            <person name="Kim D."/>
            <person name="Park D."/>
        </authorList>
    </citation>
    <scope>NUCLEOTIDE SEQUENCE</scope>
    <source>
        <strain evidence="1">2023.05</strain>
    </source>
</reference>
<dbReference type="RefSeq" id="WP_310864679.1">
    <property type="nucleotide sequence ID" value="NZ_CP134206.1"/>
</dbReference>
<accession>A0AB38YSV2</accession>
<evidence type="ECO:0000313" key="1">
    <source>
        <dbReference type="EMBL" id="WND04496.1"/>
    </source>
</evidence>
<dbReference type="PROSITE" id="PS51257">
    <property type="entry name" value="PROKAR_LIPOPROTEIN"/>
    <property type="match status" value="1"/>
</dbReference>
<proteinExistence type="predicted"/>
<dbReference type="EMBL" id="CP134206">
    <property type="protein sequence ID" value="WND04496.1"/>
    <property type="molecule type" value="Genomic_DNA"/>
</dbReference>
<dbReference type="AlphaFoldDB" id="A0AB38YSV2"/>
<evidence type="ECO:0000313" key="2">
    <source>
        <dbReference type="Proteomes" id="UP001256400"/>
    </source>
</evidence>
<gene>
    <name evidence="1" type="ORF">RHP80_09665</name>
</gene>
<evidence type="ECO:0008006" key="3">
    <source>
        <dbReference type="Google" id="ProtNLM"/>
    </source>
</evidence>
<organism evidence="1 2">
    <name type="scientific">Acinetobacter soli</name>
    <dbReference type="NCBI Taxonomy" id="487316"/>
    <lineage>
        <taxon>Bacteria</taxon>
        <taxon>Pseudomonadati</taxon>
        <taxon>Pseudomonadota</taxon>
        <taxon>Gammaproteobacteria</taxon>
        <taxon>Moraxellales</taxon>
        <taxon>Moraxellaceae</taxon>
        <taxon>Acinetobacter</taxon>
    </lineage>
</organism>
<sequence>MKKLLCAGVISLFIIGCSNPKSTQIPSDPDKWSELKPQIEKLSEEEQQLLAQFLMRKSMGKIVGGNGIETGTTIGDAIQEQKKWLDEKKAQEQAETELKAKIEAEKKAKLAEINKIITVALIKKEGSSSFGSSIDNIDIELAFQNKGNKDISAIKGITHFNDVFGDNIKSINLSYDDGVKANSTATYNGSIHYNQFMDEDKKLLNTDLNKLKFIFEPQIILFSDGTKLDITNKD</sequence>